<dbReference type="EMBL" id="CYPR01000006">
    <property type="protein sequence ID" value="CUH10350.1"/>
    <property type="molecule type" value="Genomic_DNA"/>
</dbReference>
<evidence type="ECO:0000313" key="1">
    <source>
        <dbReference type="EMBL" id="CUH10350.1"/>
    </source>
</evidence>
<gene>
    <name evidence="1" type="ORF">JSE7799_00143</name>
</gene>
<dbReference type="RefSeq" id="WP_144431498.1">
    <property type="nucleotide sequence ID" value="NZ_CYPR01000006.1"/>
</dbReference>
<evidence type="ECO:0000313" key="2">
    <source>
        <dbReference type="Proteomes" id="UP000049455"/>
    </source>
</evidence>
<protein>
    <submittedName>
        <fullName evidence="1">Uncharacterized protein</fullName>
    </submittedName>
</protein>
<dbReference type="STRING" id="313367.JSE7799_00143"/>
<accession>A0A0M7B4A0</accession>
<dbReference type="Proteomes" id="UP000049455">
    <property type="component" value="Unassembled WGS sequence"/>
</dbReference>
<dbReference type="AlphaFoldDB" id="A0A0M7B4A0"/>
<reference evidence="1 2" key="1">
    <citation type="submission" date="2015-09" db="EMBL/GenBank/DDBJ databases">
        <authorList>
            <person name="Jackson K.R."/>
            <person name="Lunt B.L."/>
            <person name="Fisher J.N.B."/>
            <person name="Gardner A.V."/>
            <person name="Bailey M.E."/>
            <person name="Deus L.M."/>
            <person name="Earl A.S."/>
            <person name="Gibby P.D."/>
            <person name="Hartmann K.A."/>
            <person name="Liu J.E."/>
            <person name="Manci A.M."/>
            <person name="Nielsen D.A."/>
            <person name="Solomon M.B."/>
            <person name="Breakwell D.P."/>
            <person name="Burnett S.H."/>
            <person name="Grose J.H."/>
        </authorList>
    </citation>
    <scope>NUCLEOTIDE SEQUENCE [LARGE SCALE GENOMIC DNA]</scope>
    <source>
        <strain evidence="1 2">CECT 7799</strain>
    </source>
</reference>
<organism evidence="1 2">
    <name type="scientific">Jannaschia seosinensis</name>
    <dbReference type="NCBI Taxonomy" id="313367"/>
    <lineage>
        <taxon>Bacteria</taxon>
        <taxon>Pseudomonadati</taxon>
        <taxon>Pseudomonadota</taxon>
        <taxon>Alphaproteobacteria</taxon>
        <taxon>Rhodobacterales</taxon>
        <taxon>Roseobacteraceae</taxon>
        <taxon>Jannaschia</taxon>
    </lineage>
</organism>
<keyword evidence="2" id="KW-1185">Reference proteome</keyword>
<sequence length="59" mass="6599">MLLAAPAAGQAVLLVQSLLDDFKTVWSGPTEVVHQLEWNCPDQEDQRWQESEASPKTSF</sequence>
<proteinExistence type="predicted"/>
<name>A0A0M7B4A0_9RHOB</name>